<dbReference type="PANTHER" id="PTHR30011:SF16">
    <property type="entry name" value="C2H2 FINGER DOMAIN TRANSCRIPTION FACTOR (EUROFUNG)-RELATED"/>
    <property type="match status" value="1"/>
</dbReference>
<evidence type="ECO:0000256" key="2">
    <source>
        <dbReference type="ARBA" id="ARBA00022643"/>
    </source>
</evidence>
<evidence type="ECO:0000256" key="1">
    <source>
        <dbReference type="ARBA" id="ARBA00022630"/>
    </source>
</evidence>
<reference evidence="5" key="2">
    <citation type="submission" date="2014-04" db="EMBL/GenBank/DDBJ databases">
        <authorList>
            <person name="Urmite Genomes U."/>
        </authorList>
    </citation>
    <scope>NUCLEOTIDE SEQUENCE</scope>
    <source>
        <strain evidence="5">DSM 44626</strain>
    </source>
</reference>
<name>A0A024JW85_9MYCO</name>
<evidence type="ECO:0000256" key="4">
    <source>
        <dbReference type="ARBA" id="ARBA00023033"/>
    </source>
</evidence>
<evidence type="ECO:0000256" key="3">
    <source>
        <dbReference type="ARBA" id="ARBA00023002"/>
    </source>
</evidence>
<dbReference type="STRING" id="47839.BN973_01852"/>
<dbReference type="SUPFAM" id="SSF51679">
    <property type="entry name" value="Bacterial luciferase-like"/>
    <property type="match status" value="1"/>
</dbReference>
<keyword evidence="4" id="KW-0503">Monooxygenase</keyword>
<dbReference type="Proteomes" id="UP000193710">
    <property type="component" value="Unassembled WGS sequence"/>
</dbReference>
<keyword evidence="3" id="KW-0560">Oxidoreductase</keyword>
<dbReference type="HOGENOM" id="CLU_2524028_0_0_11"/>
<organism evidence="5">
    <name type="scientific">Mycobacterium triplex</name>
    <dbReference type="NCBI Taxonomy" id="47839"/>
    <lineage>
        <taxon>Bacteria</taxon>
        <taxon>Bacillati</taxon>
        <taxon>Actinomycetota</taxon>
        <taxon>Actinomycetes</taxon>
        <taxon>Mycobacteriales</taxon>
        <taxon>Mycobacteriaceae</taxon>
        <taxon>Mycobacterium</taxon>
        <taxon>Mycobacterium simiae complex</taxon>
    </lineage>
</organism>
<dbReference type="Gene3D" id="3.20.20.30">
    <property type="entry name" value="Luciferase-like domain"/>
    <property type="match status" value="1"/>
</dbReference>
<reference evidence="5" key="1">
    <citation type="journal article" date="2014" name="Genome Announc.">
        <title>Draft Genome Sequence of Mycobacterium triplex DSM 44626.</title>
        <authorList>
            <person name="Sassi M."/>
            <person name="Croce O."/>
            <person name="Robert C."/>
            <person name="Raoult D."/>
            <person name="Drancourt M."/>
        </authorList>
    </citation>
    <scope>NUCLEOTIDE SEQUENCE [LARGE SCALE GENOMIC DNA]</scope>
    <source>
        <strain evidence="5">DSM 44626</strain>
    </source>
</reference>
<evidence type="ECO:0000313" key="7">
    <source>
        <dbReference type="Proteomes" id="UP000193710"/>
    </source>
</evidence>
<dbReference type="eggNOG" id="COG2141">
    <property type="taxonomic scope" value="Bacteria"/>
</dbReference>
<keyword evidence="1" id="KW-0285">Flavoprotein</keyword>
<dbReference type="InterPro" id="IPR036661">
    <property type="entry name" value="Luciferase-like_sf"/>
</dbReference>
<dbReference type="PANTHER" id="PTHR30011">
    <property type="entry name" value="ALKANESULFONATE MONOOXYGENASE-RELATED"/>
    <property type="match status" value="1"/>
</dbReference>
<dbReference type="Proteomes" id="UP000028880">
    <property type="component" value="Unassembled WGS sequence"/>
</dbReference>
<gene>
    <name evidence="6" type="ORF">AWC29_19020</name>
    <name evidence="5" type="ORF">BN973_01852</name>
</gene>
<reference evidence="6 7" key="3">
    <citation type="submission" date="2016-01" db="EMBL/GenBank/DDBJ databases">
        <title>The new phylogeny of the genus Mycobacterium.</title>
        <authorList>
            <person name="Tarcisio F."/>
            <person name="Conor M."/>
            <person name="Antonella G."/>
            <person name="Elisabetta G."/>
            <person name="Giulia F.S."/>
            <person name="Sara T."/>
            <person name="Anna F."/>
            <person name="Clotilde B."/>
            <person name="Roberto B."/>
            <person name="Veronica D.S."/>
            <person name="Fabio R."/>
            <person name="Monica P."/>
            <person name="Olivier J."/>
            <person name="Enrico T."/>
            <person name="Nicola S."/>
        </authorList>
    </citation>
    <scope>NUCLEOTIDE SEQUENCE [LARGE SCALE GENOMIC DNA]</scope>
    <source>
        <strain evidence="6 7">DSM 44626</strain>
    </source>
</reference>
<evidence type="ECO:0000313" key="5">
    <source>
        <dbReference type="EMBL" id="CDO87498.1"/>
    </source>
</evidence>
<proteinExistence type="predicted"/>
<dbReference type="GO" id="GO:0016705">
    <property type="term" value="F:oxidoreductase activity, acting on paired donors, with incorporation or reduction of molecular oxygen"/>
    <property type="evidence" value="ECO:0007669"/>
    <property type="project" value="InterPro"/>
</dbReference>
<accession>A0A024JW85</accession>
<keyword evidence="2" id="KW-0288">FMN</keyword>
<protein>
    <submittedName>
        <fullName evidence="5">Monoxygenase</fullName>
    </submittedName>
</protein>
<sequence>MLVGSPTEIADELERWVEEADVDGFNLAYVTTPGTFGDFAKLVVPELRRRGRVPEHFARGTLRERLGGAGPLLPADHPGAAYRR</sequence>
<dbReference type="EMBL" id="HG964446">
    <property type="protein sequence ID" value="CDO87498.1"/>
    <property type="molecule type" value="Genomic_DNA"/>
</dbReference>
<evidence type="ECO:0000313" key="6">
    <source>
        <dbReference type="EMBL" id="ORX03036.1"/>
    </source>
</evidence>
<dbReference type="GO" id="GO:0004497">
    <property type="term" value="F:monooxygenase activity"/>
    <property type="evidence" value="ECO:0007669"/>
    <property type="project" value="UniProtKB-KW"/>
</dbReference>
<keyword evidence="7" id="KW-1185">Reference proteome</keyword>
<dbReference type="EMBL" id="LQPY01000024">
    <property type="protein sequence ID" value="ORX03036.1"/>
    <property type="molecule type" value="Genomic_DNA"/>
</dbReference>
<dbReference type="InterPro" id="IPR051260">
    <property type="entry name" value="Diverse_substr_monoxygenases"/>
</dbReference>
<dbReference type="AlphaFoldDB" id="A0A024JW85"/>